<dbReference type="Proteomes" id="UP000198280">
    <property type="component" value="Unassembled WGS sequence"/>
</dbReference>
<evidence type="ECO:0000256" key="1">
    <source>
        <dbReference type="SAM" id="MobiDB-lite"/>
    </source>
</evidence>
<dbReference type="InterPro" id="IPR032109">
    <property type="entry name" value="Big_3_5"/>
</dbReference>
<dbReference type="Gene3D" id="2.60.40.10">
    <property type="entry name" value="Immunoglobulins"/>
    <property type="match status" value="1"/>
</dbReference>
<keyword evidence="2" id="KW-0732">Signal</keyword>
<reference evidence="4 5" key="1">
    <citation type="submission" date="2017-06" db="EMBL/GenBank/DDBJ databases">
        <authorList>
            <person name="Kim H.J."/>
            <person name="Triplett B.A."/>
        </authorList>
    </citation>
    <scope>NUCLEOTIDE SEQUENCE [LARGE SCALE GENOMIC DNA]</scope>
    <source>
        <strain evidence="4 5">CGMCC 4.1858</strain>
    </source>
</reference>
<dbReference type="RefSeq" id="WP_245938811.1">
    <property type="nucleotide sequence ID" value="NZ_FZOF01000005.1"/>
</dbReference>
<dbReference type="AlphaFoldDB" id="A0A239EEV4"/>
<evidence type="ECO:0000259" key="3">
    <source>
        <dbReference type="Pfam" id="PF16640"/>
    </source>
</evidence>
<evidence type="ECO:0000313" key="4">
    <source>
        <dbReference type="EMBL" id="SNS42422.1"/>
    </source>
</evidence>
<feature type="signal peptide" evidence="2">
    <location>
        <begin position="1"/>
        <end position="30"/>
    </location>
</feature>
<proteinExistence type="predicted"/>
<organism evidence="4 5">
    <name type="scientific">Actinacidiphila glaucinigra</name>
    <dbReference type="NCBI Taxonomy" id="235986"/>
    <lineage>
        <taxon>Bacteria</taxon>
        <taxon>Bacillati</taxon>
        <taxon>Actinomycetota</taxon>
        <taxon>Actinomycetes</taxon>
        <taxon>Kitasatosporales</taxon>
        <taxon>Streptomycetaceae</taxon>
        <taxon>Actinacidiphila</taxon>
    </lineage>
</organism>
<feature type="region of interest" description="Disordered" evidence="1">
    <location>
        <begin position="141"/>
        <end position="177"/>
    </location>
</feature>
<feature type="chain" id="PRO_5012489510" evidence="2">
    <location>
        <begin position="31"/>
        <end position="177"/>
    </location>
</feature>
<keyword evidence="5" id="KW-1185">Reference proteome</keyword>
<dbReference type="Pfam" id="PF16640">
    <property type="entry name" value="Big_3_5"/>
    <property type="match status" value="1"/>
</dbReference>
<evidence type="ECO:0000256" key="2">
    <source>
        <dbReference type="SAM" id="SignalP"/>
    </source>
</evidence>
<sequence length="177" mass="18041">MKPWDTRKTWTAAAFAAIAAVVGVTSPAAAADQSTTTLLVSPTTAVAGSPVQLTARVFCPGEPGGGIGLGVTFFDGGDILATQPVVANGFASYVARFASSGTHTITAAYNGNVNCFASNAEATLTVTPAEYCAYGTDPCRDGQKRPAGSHDCPSRRSVPAIDQAARPSGSPGRCRSW</sequence>
<feature type="domain" description="Bacterial Ig-like" evidence="3">
    <location>
        <begin position="40"/>
        <end position="127"/>
    </location>
</feature>
<accession>A0A239EEV4</accession>
<dbReference type="EMBL" id="FZOF01000005">
    <property type="protein sequence ID" value="SNS42422.1"/>
    <property type="molecule type" value="Genomic_DNA"/>
</dbReference>
<gene>
    <name evidence="4" type="ORF">SAMN05216252_105431</name>
</gene>
<evidence type="ECO:0000313" key="5">
    <source>
        <dbReference type="Proteomes" id="UP000198280"/>
    </source>
</evidence>
<dbReference type="GO" id="GO:0005975">
    <property type="term" value="P:carbohydrate metabolic process"/>
    <property type="evidence" value="ECO:0007669"/>
    <property type="project" value="UniProtKB-ARBA"/>
</dbReference>
<dbReference type="InterPro" id="IPR013783">
    <property type="entry name" value="Ig-like_fold"/>
</dbReference>
<name>A0A239EEV4_9ACTN</name>
<protein>
    <submittedName>
        <fullName evidence="4">Ig-like domain (Group 3)</fullName>
    </submittedName>
</protein>